<dbReference type="Gene3D" id="2.40.160.20">
    <property type="match status" value="1"/>
</dbReference>
<feature type="chain" id="PRO_5002155248" description="Outer membrane protein beta-barrel domain-containing protein" evidence="2">
    <location>
        <begin position="22"/>
        <end position="203"/>
    </location>
</feature>
<dbReference type="InterPro" id="IPR011250">
    <property type="entry name" value="OMP/PagP_B-barrel"/>
</dbReference>
<accession>A0A0C1QHV2</accession>
<feature type="signal peptide" evidence="2">
    <location>
        <begin position="1"/>
        <end position="21"/>
    </location>
</feature>
<dbReference type="Pfam" id="PF13505">
    <property type="entry name" value="OMP_b-brl"/>
    <property type="match status" value="1"/>
</dbReference>
<evidence type="ECO:0000256" key="1">
    <source>
        <dbReference type="ARBA" id="ARBA00022729"/>
    </source>
</evidence>
<dbReference type="EMBL" id="JSWE01000124">
    <property type="protein sequence ID" value="KIE05094.1"/>
    <property type="molecule type" value="Genomic_DNA"/>
</dbReference>
<feature type="domain" description="Outer membrane protein beta-barrel" evidence="3">
    <location>
        <begin position="6"/>
        <end position="185"/>
    </location>
</feature>
<protein>
    <recommendedName>
        <fullName evidence="3">Outer membrane protein beta-barrel domain-containing protein</fullName>
    </recommendedName>
</protein>
<gene>
    <name evidence="4" type="ORF">NF27_EY01900</name>
</gene>
<dbReference type="Proteomes" id="UP000031258">
    <property type="component" value="Unassembled WGS sequence"/>
</dbReference>
<comment type="caution">
    <text evidence="4">The sequence shown here is derived from an EMBL/GenBank/DDBJ whole genome shotgun (WGS) entry which is preliminary data.</text>
</comment>
<dbReference type="InterPro" id="IPR027385">
    <property type="entry name" value="Beta-barrel_OMP"/>
</dbReference>
<organism evidence="4 5">
    <name type="scientific">Candidatus Jidaibacter acanthamoebae</name>
    <dbReference type="NCBI Taxonomy" id="86105"/>
    <lineage>
        <taxon>Bacteria</taxon>
        <taxon>Pseudomonadati</taxon>
        <taxon>Pseudomonadota</taxon>
        <taxon>Alphaproteobacteria</taxon>
        <taxon>Rickettsiales</taxon>
        <taxon>Candidatus Midichloriaceae</taxon>
        <taxon>Candidatus Jidaibacter</taxon>
    </lineage>
</organism>
<keyword evidence="1 2" id="KW-0732">Signal</keyword>
<keyword evidence="5" id="KW-1185">Reference proteome</keyword>
<sequence length="203" mass="21951">MMKKTILAAVAFSAIAATASADDFYGSINLGMGKGKPKIEGTTGKMKSSSPIAGDIAFGTYLNPNIRSELAFSLHSHKSKNKDIGLQVKESSMGGMLNFYYDLYPTDKFTPYFVAGMGYGKNKFKITGTNVVERTKPKSKGSFGYQAGLGVDFNFDVTKVGLGYRYRSFGMSKSGADYSLNGTNLKVEPKAGHMLVLGARYDF</sequence>
<proteinExistence type="predicted"/>
<evidence type="ECO:0000256" key="2">
    <source>
        <dbReference type="SAM" id="SignalP"/>
    </source>
</evidence>
<evidence type="ECO:0000259" key="3">
    <source>
        <dbReference type="Pfam" id="PF13505"/>
    </source>
</evidence>
<dbReference type="AlphaFoldDB" id="A0A0C1QHV2"/>
<reference evidence="4 5" key="1">
    <citation type="submission" date="2014-11" db="EMBL/GenBank/DDBJ databases">
        <title>A Rickettsiales Symbiont of Amoebae With Ancient Features.</title>
        <authorList>
            <person name="Schulz F."/>
            <person name="Martijn J."/>
            <person name="Wascher F."/>
            <person name="Kostanjsek R."/>
            <person name="Ettema T.J."/>
            <person name="Horn M."/>
        </authorList>
    </citation>
    <scope>NUCLEOTIDE SEQUENCE [LARGE SCALE GENOMIC DNA]</scope>
    <source>
        <strain evidence="4 5">UWC36</strain>
    </source>
</reference>
<evidence type="ECO:0000313" key="4">
    <source>
        <dbReference type="EMBL" id="KIE05094.1"/>
    </source>
</evidence>
<evidence type="ECO:0000313" key="5">
    <source>
        <dbReference type="Proteomes" id="UP000031258"/>
    </source>
</evidence>
<name>A0A0C1QHV2_9RICK</name>
<dbReference type="SUPFAM" id="SSF56925">
    <property type="entry name" value="OMPA-like"/>
    <property type="match status" value="1"/>
</dbReference>